<dbReference type="RefSeq" id="WP_272752808.1">
    <property type="nucleotide sequence ID" value="NZ_JAQQLF010000022.1"/>
</dbReference>
<dbReference type="Proteomes" id="UP001219956">
    <property type="component" value="Unassembled WGS sequence"/>
</dbReference>
<gene>
    <name evidence="2" type="ORF">PQU95_15280</name>
</gene>
<feature type="chain" id="PRO_5047255751" evidence="1">
    <location>
        <begin position="29"/>
        <end position="422"/>
    </location>
</feature>
<comment type="caution">
    <text evidence="2">The sequence shown here is derived from an EMBL/GenBank/DDBJ whole genome shotgun (WGS) entry which is preliminary data.</text>
</comment>
<accession>A0ABT5J167</accession>
<name>A0ABT5J167_9NEIS</name>
<sequence length="422" mass="46438">MQQTARFPGARHLLASALIIAGISFAHAATPLQQALDYQQYLEDQYGVVLSSDPSNSEFANALGKALQLDDAARQQLLAGLKPKDPLNELNAARLALKAAGLAELAYTYPADKVGRVLAKLPQLDASKLEPIVAQELAAAVDSGLIAPEAYAGFKPAAVVKWDAEFRLLGQTLAIQGRYKRALGNSSDADILSRLQQAWQTQEVIVSPALSQPFDQALQQGVITGYNLKDLRHAPRFDARLTVTYGHSDIRHAQQLLGLLRSEGLNARVQLEPKTSAYLYLKEWGPATASDNLRLTPLPDGNALAYAREYDLSLEFADAAQKDRFQEVVFRYAKKDRDKQPRLIHAAWWQPLYTSTTVQKDYVPIRNTVTQQGHYLAQSYSLPAKAAQVAASLGKLAGKLPLRQETLYVDPPFFNYLNGDSK</sequence>
<keyword evidence="3" id="KW-1185">Reference proteome</keyword>
<keyword evidence="1" id="KW-0732">Signal</keyword>
<organism evidence="2 3">
    <name type="scientific">Vogesella aquatica</name>
    <dbReference type="NCBI Taxonomy" id="2984206"/>
    <lineage>
        <taxon>Bacteria</taxon>
        <taxon>Pseudomonadati</taxon>
        <taxon>Pseudomonadota</taxon>
        <taxon>Betaproteobacteria</taxon>
        <taxon>Neisseriales</taxon>
        <taxon>Chromobacteriaceae</taxon>
        <taxon>Vogesella</taxon>
    </lineage>
</organism>
<protein>
    <submittedName>
        <fullName evidence="2">Uncharacterized protein</fullName>
    </submittedName>
</protein>
<dbReference type="EMBL" id="JAQQLF010000022">
    <property type="protein sequence ID" value="MDC7718570.1"/>
    <property type="molecule type" value="Genomic_DNA"/>
</dbReference>
<evidence type="ECO:0000313" key="2">
    <source>
        <dbReference type="EMBL" id="MDC7718570.1"/>
    </source>
</evidence>
<reference evidence="2 3" key="1">
    <citation type="submission" date="2023-01" db="EMBL/GenBank/DDBJ databases">
        <title>Novel species of the genus Vogesella isolated from rivers.</title>
        <authorList>
            <person name="Lu H."/>
        </authorList>
    </citation>
    <scope>NUCLEOTIDE SEQUENCE [LARGE SCALE GENOMIC DNA]</scope>
    <source>
        <strain evidence="2 3">DC21W</strain>
    </source>
</reference>
<evidence type="ECO:0000256" key="1">
    <source>
        <dbReference type="SAM" id="SignalP"/>
    </source>
</evidence>
<feature type="signal peptide" evidence="1">
    <location>
        <begin position="1"/>
        <end position="28"/>
    </location>
</feature>
<evidence type="ECO:0000313" key="3">
    <source>
        <dbReference type="Proteomes" id="UP001219956"/>
    </source>
</evidence>
<proteinExistence type="predicted"/>